<evidence type="ECO:0000256" key="1">
    <source>
        <dbReference type="SAM" id="MobiDB-lite"/>
    </source>
</evidence>
<feature type="compositionally biased region" description="Basic and acidic residues" evidence="1">
    <location>
        <begin position="9"/>
        <end position="24"/>
    </location>
</feature>
<accession>A0ABP0ZEC3</accession>
<organism evidence="2 3">
    <name type="scientific">Lodderomyces beijingensis</name>
    <dbReference type="NCBI Taxonomy" id="1775926"/>
    <lineage>
        <taxon>Eukaryota</taxon>
        <taxon>Fungi</taxon>
        <taxon>Dikarya</taxon>
        <taxon>Ascomycota</taxon>
        <taxon>Saccharomycotina</taxon>
        <taxon>Pichiomycetes</taxon>
        <taxon>Debaryomycetaceae</taxon>
        <taxon>Candida/Lodderomyces clade</taxon>
        <taxon>Lodderomyces</taxon>
    </lineage>
</organism>
<proteinExistence type="predicted"/>
<sequence>MNVEACNRAADKESQSSLPKNEHERRRRQRIMNSMDNLDYLMIIASQEKKSIEQVKYELKLKLIHGD</sequence>
<protein>
    <recommendedName>
        <fullName evidence="4">BHLH domain-containing protein</fullName>
    </recommendedName>
</protein>
<reference evidence="2 3" key="1">
    <citation type="submission" date="2024-03" db="EMBL/GenBank/DDBJ databases">
        <authorList>
            <person name="Brejova B."/>
        </authorList>
    </citation>
    <scope>NUCLEOTIDE SEQUENCE [LARGE SCALE GENOMIC DNA]</scope>
    <source>
        <strain evidence="2 3">CBS 14171</strain>
    </source>
</reference>
<dbReference type="RefSeq" id="XP_066827668.1">
    <property type="nucleotide sequence ID" value="XM_066976683.1"/>
</dbReference>
<evidence type="ECO:0008006" key="4">
    <source>
        <dbReference type="Google" id="ProtNLM"/>
    </source>
</evidence>
<feature type="region of interest" description="Disordered" evidence="1">
    <location>
        <begin position="1"/>
        <end position="27"/>
    </location>
</feature>
<evidence type="ECO:0000313" key="2">
    <source>
        <dbReference type="EMBL" id="CAK9436172.1"/>
    </source>
</evidence>
<dbReference type="EMBL" id="OZ022405">
    <property type="protein sequence ID" value="CAK9436172.1"/>
    <property type="molecule type" value="Genomic_DNA"/>
</dbReference>
<keyword evidence="3" id="KW-1185">Reference proteome</keyword>
<dbReference type="GeneID" id="92205926"/>
<evidence type="ECO:0000313" key="3">
    <source>
        <dbReference type="Proteomes" id="UP001497383"/>
    </source>
</evidence>
<dbReference type="Proteomes" id="UP001497383">
    <property type="component" value="Chromosome 1"/>
</dbReference>
<name>A0ABP0ZEC3_9ASCO</name>
<gene>
    <name evidence="2" type="ORF">LODBEIA_P07300</name>
</gene>